<evidence type="ECO:0000313" key="3">
    <source>
        <dbReference type="Proteomes" id="UP000215335"/>
    </source>
</evidence>
<keyword evidence="3" id="KW-1185">Reference proteome</keyword>
<protein>
    <submittedName>
        <fullName evidence="2">Uncharacterized protein</fullName>
    </submittedName>
</protein>
<dbReference type="EMBL" id="NNAY01001122">
    <property type="protein sequence ID" value="OXU25058.1"/>
    <property type="molecule type" value="Genomic_DNA"/>
</dbReference>
<accession>A0A232F3K2</accession>
<reference evidence="2 3" key="1">
    <citation type="journal article" date="2017" name="Curr. Biol.">
        <title>The Evolution of Venom by Co-option of Single-Copy Genes.</title>
        <authorList>
            <person name="Martinson E.O."/>
            <person name="Mrinalini"/>
            <person name="Kelkar Y.D."/>
            <person name="Chang C.H."/>
            <person name="Werren J.H."/>
        </authorList>
    </citation>
    <scope>NUCLEOTIDE SEQUENCE [LARGE SCALE GENOMIC DNA]</scope>
    <source>
        <strain evidence="2 3">Alberta</strain>
        <tissue evidence="2">Whole body</tissue>
    </source>
</reference>
<organism evidence="2 3">
    <name type="scientific">Trichomalopsis sarcophagae</name>
    <dbReference type="NCBI Taxonomy" id="543379"/>
    <lineage>
        <taxon>Eukaryota</taxon>
        <taxon>Metazoa</taxon>
        <taxon>Ecdysozoa</taxon>
        <taxon>Arthropoda</taxon>
        <taxon>Hexapoda</taxon>
        <taxon>Insecta</taxon>
        <taxon>Pterygota</taxon>
        <taxon>Neoptera</taxon>
        <taxon>Endopterygota</taxon>
        <taxon>Hymenoptera</taxon>
        <taxon>Apocrita</taxon>
        <taxon>Proctotrupomorpha</taxon>
        <taxon>Chalcidoidea</taxon>
        <taxon>Pteromalidae</taxon>
        <taxon>Pteromalinae</taxon>
        <taxon>Trichomalopsis</taxon>
    </lineage>
</organism>
<name>A0A232F3K2_9HYME</name>
<dbReference type="Proteomes" id="UP000215335">
    <property type="component" value="Unassembled WGS sequence"/>
</dbReference>
<evidence type="ECO:0000256" key="1">
    <source>
        <dbReference type="SAM" id="MobiDB-lite"/>
    </source>
</evidence>
<gene>
    <name evidence="2" type="ORF">TSAR_012489</name>
</gene>
<feature type="region of interest" description="Disordered" evidence="1">
    <location>
        <begin position="122"/>
        <end position="184"/>
    </location>
</feature>
<sequence length="184" mass="21701">MAHEKIFIRVQFDTLGETTNNYSQRLDEHLSGISNFRFRREWSFEDVKCATPSRIRLSWSTEKGHVSVNTDGAAQQTGDEARERVNHSSSFIGCRILVKKMTWNKGCFTYYRELNWRSSRYKRRVRPRREREGTPLLEGSDYKEQAQRQHRHNHLPNSRDIDHDEESTESLSPPRRIARGSMST</sequence>
<dbReference type="AlphaFoldDB" id="A0A232F3K2"/>
<evidence type="ECO:0000313" key="2">
    <source>
        <dbReference type="EMBL" id="OXU25058.1"/>
    </source>
</evidence>
<proteinExistence type="predicted"/>
<comment type="caution">
    <text evidence="2">The sequence shown here is derived from an EMBL/GenBank/DDBJ whole genome shotgun (WGS) entry which is preliminary data.</text>
</comment>